<dbReference type="EMBL" id="QLMA01000008">
    <property type="protein sequence ID" value="RAJ76714.1"/>
    <property type="molecule type" value="Genomic_DNA"/>
</dbReference>
<evidence type="ECO:0000259" key="2">
    <source>
        <dbReference type="Pfam" id="PF07853"/>
    </source>
</evidence>
<accession>A0A327VQJ6</accession>
<feature type="domain" description="DUF1648" evidence="2">
    <location>
        <begin position="30"/>
        <end position="77"/>
    </location>
</feature>
<keyword evidence="1" id="KW-1133">Transmembrane helix</keyword>
<comment type="caution">
    <text evidence="3">The sequence shown here is derived from an EMBL/GenBank/DDBJ whole genome shotgun (WGS) entry which is preliminary data.</text>
</comment>
<organism evidence="3 4">
    <name type="scientific">Chitinophaga dinghuensis</name>
    <dbReference type="NCBI Taxonomy" id="1539050"/>
    <lineage>
        <taxon>Bacteria</taxon>
        <taxon>Pseudomonadati</taxon>
        <taxon>Bacteroidota</taxon>
        <taxon>Chitinophagia</taxon>
        <taxon>Chitinophagales</taxon>
        <taxon>Chitinophagaceae</taxon>
        <taxon>Chitinophaga</taxon>
    </lineage>
</organism>
<evidence type="ECO:0000313" key="3">
    <source>
        <dbReference type="EMBL" id="RAJ76714.1"/>
    </source>
</evidence>
<feature type="transmembrane region" description="Helical" evidence="1">
    <location>
        <begin position="21"/>
        <end position="42"/>
    </location>
</feature>
<dbReference type="Proteomes" id="UP000249819">
    <property type="component" value="Unassembled WGS sequence"/>
</dbReference>
<keyword evidence="1" id="KW-0812">Transmembrane</keyword>
<dbReference type="Pfam" id="PF07853">
    <property type="entry name" value="DUF1648"/>
    <property type="match status" value="1"/>
</dbReference>
<dbReference type="RefSeq" id="WP_170137889.1">
    <property type="nucleotide sequence ID" value="NZ_QLMA01000008.1"/>
</dbReference>
<evidence type="ECO:0000256" key="1">
    <source>
        <dbReference type="SAM" id="Phobius"/>
    </source>
</evidence>
<name>A0A327VQJ6_9BACT</name>
<dbReference type="InterPro" id="IPR012867">
    <property type="entry name" value="DUF1648"/>
</dbReference>
<gene>
    <name evidence="3" type="ORF">CLV59_108235</name>
</gene>
<keyword evidence="4" id="KW-1185">Reference proteome</keyword>
<proteinExistence type="predicted"/>
<evidence type="ECO:0000313" key="4">
    <source>
        <dbReference type="Proteomes" id="UP000249819"/>
    </source>
</evidence>
<keyword evidence="1" id="KW-0472">Membrane</keyword>
<reference evidence="3 4" key="1">
    <citation type="submission" date="2018-06" db="EMBL/GenBank/DDBJ databases">
        <title>Genomic Encyclopedia of Archaeal and Bacterial Type Strains, Phase II (KMG-II): from individual species to whole genera.</title>
        <authorList>
            <person name="Goeker M."/>
        </authorList>
    </citation>
    <scope>NUCLEOTIDE SEQUENCE [LARGE SCALE GENOMIC DNA]</scope>
    <source>
        <strain evidence="3 4">DSM 29821</strain>
    </source>
</reference>
<sequence length="139" mass="16136">MEVNRIKSFFFPDPQSKRYVTLTYITIYMLALLIAGVIYVWYHVPDIIPIHFSLGGKPDIYGSKKHIWELIFVPVVIFLVISAILQSNLIKKTFRSNYPDNSKHERVYAEESKWILYLLRAGVVLVFCAITATAYFQSI</sequence>
<feature type="transmembrane region" description="Helical" evidence="1">
    <location>
        <begin position="67"/>
        <end position="85"/>
    </location>
</feature>
<feature type="transmembrane region" description="Helical" evidence="1">
    <location>
        <begin position="114"/>
        <end position="136"/>
    </location>
</feature>
<protein>
    <submittedName>
        <fullName evidence="3">Uncharacterized protein DUF1648</fullName>
    </submittedName>
</protein>
<dbReference type="AlphaFoldDB" id="A0A327VQJ6"/>